<dbReference type="AlphaFoldDB" id="A0A380H3V0"/>
<gene>
    <name evidence="2" type="ORF">NCTC11807_01652</name>
</gene>
<keyword evidence="1" id="KW-0472">Membrane</keyword>
<keyword evidence="1" id="KW-1133">Transmembrane helix</keyword>
<dbReference type="Proteomes" id="UP000255425">
    <property type="component" value="Unassembled WGS sequence"/>
</dbReference>
<evidence type="ECO:0000313" key="2">
    <source>
        <dbReference type="EMBL" id="SUM71939.1"/>
    </source>
</evidence>
<evidence type="ECO:0000256" key="1">
    <source>
        <dbReference type="SAM" id="Phobius"/>
    </source>
</evidence>
<keyword evidence="1" id="KW-0812">Transmembrane</keyword>
<evidence type="ECO:0000313" key="3">
    <source>
        <dbReference type="Proteomes" id="UP000255425"/>
    </source>
</evidence>
<reference evidence="2 3" key="1">
    <citation type="submission" date="2018-06" db="EMBL/GenBank/DDBJ databases">
        <authorList>
            <consortium name="Pathogen Informatics"/>
            <person name="Doyle S."/>
        </authorList>
    </citation>
    <scope>NUCLEOTIDE SEQUENCE [LARGE SCALE GENOMIC DNA]</scope>
    <source>
        <strain evidence="2 3">NCTC11807</strain>
    </source>
</reference>
<sequence length="56" mass="6329">MKSILLSLFLNFVFFSILALLELHIDVYLANLLIILVPSITSAILIAFSSKMKLYL</sequence>
<feature type="transmembrane region" description="Helical" evidence="1">
    <location>
        <begin position="29"/>
        <end position="48"/>
    </location>
</feature>
<keyword evidence="3" id="KW-1185">Reference proteome</keyword>
<organism evidence="2 3">
    <name type="scientific">Staphylococcus saccharolyticus</name>
    <dbReference type="NCBI Taxonomy" id="33028"/>
    <lineage>
        <taxon>Bacteria</taxon>
        <taxon>Bacillati</taxon>
        <taxon>Bacillota</taxon>
        <taxon>Bacilli</taxon>
        <taxon>Bacillales</taxon>
        <taxon>Staphylococcaceae</taxon>
        <taxon>Staphylococcus</taxon>
    </lineage>
</organism>
<name>A0A380H3V0_9STAP</name>
<dbReference type="EMBL" id="UHDZ01000001">
    <property type="protein sequence ID" value="SUM71939.1"/>
    <property type="molecule type" value="Genomic_DNA"/>
</dbReference>
<proteinExistence type="predicted"/>
<accession>A0A380H3V0</accession>
<protein>
    <submittedName>
        <fullName evidence="2">Uncharacterized protein</fullName>
    </submittedName>
</protein>